<evidence type="ECO:0000313" key="2">
    <source>
        <dbReference type="EMBL" id="GIM65098.1"/>
    </source>
</evidence>
<dbReference type="EMBL" id="BOQL01000015">
    <property type="protein sequence ID" value="GIM65098.1"/>
    <property type="molecule type" value="Genomic_DNA"/>
</dbReference>
<evidence type="ECO:0000313" key="3">
    <source>
        <dbReference type="Proteomes" id="UP000681340"/>
    </source>
</evidence>
<sequence length="463" mass="47684">MTVLRTVSAMASRKGRVRTVLSVFPGRPRRGPAIILVALVALVGAWYGGAAGHRVGLESAPELPRGAAAAQITGTVLPGLKVWGGGDPDPVVSQPDGEGIEYGYATYWVRHNDATRDVSGYSAAARDRLVAAGWDVHDFTLTGPEDYIDGGQGTGVTFWAARSGLVLGYDNSLLTGFPAYDSDGGVQLTLRRGSSFEATAAGWAGAVLGALLAWFLGAWVGRTLAGVAGGTAITGVLTVGMLVMSLPAMLMSPPPDPPGAAPWWGGLAYLGLFTTVLAALAALLLLFLAGAVAVSRSATWRRARGLAAAAVRRRPRAVFAGLAMVVAALVAAIALPSSPTALPAVRAACRPAPGVPAEAPAAQTRDSLLAHVYVDPASTPDERNLITAAIRRSWAGGTQGMVWEPGATEFRDTYCDGGPVHSEAVAGLPYFFPVELGVASDFPALVQEVQGLPGVVAVQHKPA</sequence>
<comment type="caution">
    <text evidence="2">The sequence shown here is derived from an EMBL/GenBank/DDBJ whole genome shotgun (WGS) entry which is preliminary data.</text>
</comment>
<keyword evidence="1" id="KW-0472">Membrane</keyword>
<dbReference type="AlphaFoldDB" id="A0A919S685"/>
<feature type="transmembrane region" description="Helical" evidence="1">
    <location>
        <begin position="227"/>
        <end position="250"/>
    </location>
</feature>
<gene>
    <name evidence="2" type="ORF">Aau02nite_14710</name>
</gene>
<name>A0A919S685_9ACTN</name>
<keyword evidence="1" id="KW-1133">Transmembrane helix</keyword>
<feature type="transmembrane region" description="Helical" evidence="1">
    <location>
        <begin position="270"/>
        <end position="295"/>
    </location>
</feature>
<feature type="transmembrane region" description="Helical" evidence="1">
    <location>
        <begin position="200"/>
        <end position="220"/>
    </location>
</feature>
<proteinExistence type="predicted"/>
<keyword evidence="3" id="KW-1185">Reference proteome</keyword>
<protein>
    <submittedName>
        <fullName evidence="2">Uncharacterized protein</fullName>
    </submittedName>
</protein>
<feature type="transmembrane region" description="Helical" evidence="1">
    <location>
        <begin position="316"/>
        <end position="335"/>
    </location>
</feature>
<reference evidence="2" key="1">
    <citation type="submission" date="2021-03" db="EMBL/GenBank/DDBJ databases">
        <title>Whole genome shotgun sequence of Actinoplanes auranticolor NBRC 12245.</title>
        <authorList>
            <person name="Komaki H."/>
            <person name="Tamura T."/>
        </authorList>
    </citation>
    <scope>NUCLEOTIDE SEQUENCE</scope>
    <source>
        <strain evidence="2">NBRC 12245</strain>
    </source>
</reference>
<evidence type="ECO:0000256" key="1">
    <source>
        <dbReference type="SAM" id="Phobius"/>
    </source>
</evidence>
<accession>A0A919S685</accession>
<organism evidence="2 3">
    <name type="scientific">Actinoplanes auranticolor</name>
    <dbReference type="NCBI Taxonomy" id="47988"/>
    <lineage>
        <taxon>Bacteria</taxon>
        <taxon>Bacillati</taxon>
        <taxon>Actinomycetota</taxon>
        <taxon>Actinomycetes</taxon>
        <taxon>Micromonosporales</taxon>
        <taxon>Micromonosporaceae</taxon>
        <taxon>Actinoplanes</taxon>
    </lineage>
</organism>
<keyword evidence="1" id="KW-0812">Transmembrane</keyword>
<dbReference type="Proteomes" id="UP000681340">
    <property type="component" value="Unassembled WGS sequence"/>
</dbReference>